<dbReference type="InterPro" id="IPR050627">
    <property type="entry name" value="Nitroreductase/BluB"/>
</dbReference>
<dbReference type="SUPFAM" id="SSF55469">
    <property type="entry name" value="FMN-dependent nitroreductase-like"/>
    <property type="match status" value="1"/>
</dbReference>
<gene>
    <name evidence="2" type="ORF">HCN56_11815</name>
</gene>
<evidence type="ECO:0000313" key="3">
    <source>
        <dbReference type="Proteomes" id="UP000578686"/>
    </source>
</evidence>
<accession>A0A7X6HZ44</accession>
<keyword evidence="3" id="KW-1185">Reference proteome</keyword>
<dbReference type="EMBL" id="JAAVJD010000073">
    <property type="protein sequence ID" value="NJQ06251.1"/>
    <property type="molecule type" value="Genomic_DNA"/>
</dbReference>
<dbReference type="PANTHER" id="PTHR23026:SF123">
    <property type="entry name" value="NAD(P)H NITROREDUCTASE RV3131-RELATED"/>
    <property type="match status" value="1"/>
</dbReference>
<organism evidence="2 3">
    <name type="scientific">Streptomyces lonarensis</name>
    <dbReference type="NCBI Taxonomy" id="700599"/>
    <lineage>
        <taxon>Bacteria</taxon>
        <taxon>Bacillati</taxon>
        <taxon>Actinomycetota</taxon>
        <taxon>Actinomycetes</taxon>
        <taxon>Kitasatosporales</taxon>
        <taxon>Streptomycetaceae</taxon>
        <taxon>Streptomyces</taxon>
    </lineage>
</organism>
<evidence type="ECO:0000313" key="2">
    <source>
        <dbReference type="EMBL" id="NJQ06251.1"/>
    </source>
</evidence>
<dbReference type="Proteomes" id="UP000578686">
    <property type="component" value="Unassembled WGS sequence"/>
</dbReference>
<comment type="caution">
    <text evidence="2">The sequence shown here is derived from an EMBL/GenBank/DDBJ whole genome shotgun (WGS) entry which is preliminary data.</text>
</comment>
<reference evidence="2 3" key="1">
    <citation type="submission" date="2020-03" db="EMBL/GenBank/DDBJ databases">
        <title>Draft genome of Streptomyces sp. ventii, isolated from the Axial Seamount in the Pacific Ocean, and resequencing of the two type strains Streptomyces lonarensis strain NCL 716 and Streptomyces bohaiensis strain 11A07.</title>
        <authorList>
            <person name="Loughran R.M."/>
            <person name="Pfannmuller K.M."/>
            <person name="Wasson B.J."/>
            <person name="Deadmond M.C."/>
            <person name="Paddock B.E."/>
            <person name="Koyack M.J."/>
            <person name="Gallegos D.A."/>
            <person name="Mitchell E.A."/>
            <person name="Ushijima B."/>
            <person name="Saw J.H."/>
            <person name="Mcphail K.L."/>
            <person name="Videau P."/>
        </authorList>
    </citation>
    <scope>NUCLEOTIDE SEQUENCE [LARGE SCALE GENOMIC DNA]</scope>
    <source>
        <strain evidence="2 3">NCL716</strain>
    </source>
</reference>
<dbReference type="AlphaFoldDB" id="A0A7X6HZ44"/>
<dbReference type="NCBIfam" id="NF047509">
    <property type="entry name" value="Rv3131_FMN_oxido"/>
    <property type="match status" value="1"/>
</dbReference>
<sequence>MHNAQPWRFRYHRAAGTLDLDADLDRAMPLADPTTRGLHLGCGAALLNLRVAAARLGLAPEVTLLPGGEPEPQRLASVRLRPAHRADGPAPPLPGVPAARTAAPAVLHPAIHARHTSRLPFTDRPVPPVVRAELVEAAALEGAELTFPGASHRQLVLDLTRDAEGYDHMDAAREAERQRWVEPAAPRTTGARTGRGRAARDGIPVGALGPPRASGAAPVRDFAGRAATAGRRPADFERNPQIALVRTRSDHPLDWLLAGQALQRVLLEATRHGLRASFATQALEWPELRWLLRDPQSGPGHVHMVLRLGYGPPGARTPRRPLREVLTIGD</sequence>
<name>A0A7X6HZ44_9ACTN</name>
<feature type="region of interest" description="Disordered" evidence="1">
    <location>
        <begin position="187"/>
        <end position="218"/>
    </location>
</feature>
<proteinExistence type="predicted"/>
<dbReference type="PANTHER" id="PTHR23026">
    <property type="entry name" value="NADPH NITROREDUCTASE"/>
    <property type="match status" value="1"/>
</dbReference>
<dbReference type="InterPro" id="IPR000415">
    <property type="entry name" value="Nitroreductase-like"/>
</dbReference>
<dbReference type="GO" id="GO:0016491">
    <property type="term" value="F:oxidoreductase activity"/>
    <property type="evidence" value="ECO:0007669"/>
    <property type="project" value="InterPro"/>
</dbReference>
<protein>
    <submittedName>
        <fullName evidence="2">Nitroreductase</fullName>
    </submittedName>
</protein>
<evidence type="ECO:0000256" key="1">
    <source>
        <dbReference type="SAM" id="MobiDB-lite"/>
    </source>
</evidence>
<dbReference type="Gene3D" id="3.40.109.10">
    <property type="entry name" value="NADH Oxidase"/>
    <property type="match status" value="1"/>
</dbReference>